<sequence length="380" mass="39966">MVAVLLEALGVRQLPIAGEVQARHDDEALGEGEPPEPPPVRPERVARRMVPVGVLGQVRLPVPVPVLERDEVLAVQPPLRLGALGAAEHGVQQDVAAYVDPGVGGADGHVVGDVAARAVARQEHAGPPVPAAAEEGLRRGPLQRGPAVVVGARVPVLGGAPVVHGHHHALAQLHEPPAQVVVDGRAGGRVGEAAAVEEEDHRERVRRRPAAEEVKDGQGDRGRARAAVVSGGAVDADLQASGRVDDVVGRGDPLLGPCVGRHPAVEELGEVAVEGAVGPPEHVVRQLEVGDEHPCVDRHRTLYNKKETNINNSFSPPPSYSFCSFLAWVRTATRAAIFGLLLPEKMEALVATVLLGSHFRGHPSPLPPKLPKQRGQARRG</sequence>
<organism evidence="2 3">
    <name type="scientific">Zea mays</name>
    <name type="common">Maize</name>
    <dbReference type="NCBI Taxonomy" id="4577"/>
    <lineage>
        <taxon>Eukaryota</taxon>
        <taxon>Viridiplantae</taxon>
        <taxon>Streptophyta</taxon>
        <taxon>Embryophyta</taxon>
        <taxon>Tracheophyta</taxon>
        <taxon>Spermatophyta</taxon>
        <taxon>Magnoliopsida</taxon>
        <taxon>Liliopsida</taxon>
        <taxon>Poales</taxon>
        <taxon>Poaceae</taxon>
        <taxon>PACMAD clade</taxon>
        <taxon>Panicoideae</taxon>
        <taxon>Andropogonodae</taxon>
        <taxon>Andropogoneae</taxon>
        <taxon>Tripsacinae</taxon>
        <taxon>Zea</taxon>
    </lineage>
</organism>
<reference evidence="3" key="1">
    <citation type="journal article" date="2009" name="Science">
        <title>The B73 maize genome: complexity, diversity, and dynamics.</title>
        <authorList>
            <person name="Schnable P.S."/>
            <person name="Ware D."/>
            <person name="Fulton R.S."/>
            <person name="Stein J.C."/>
            <person name="Wei F."/>
            <person name="Pasternak S."/>
            <person name="Liang C."/>
            <person name="Zhang J."/>
            <person name="Fulton L."/>
            <person name="Graves T.A."/>
            <person name="Minx P."/>
            <person name="Reily A.D."/>
            <person name="Courtney L."/>
            <person name="Kruchowski S.S."/>
            <person name="Tomlinson C."/>
            <person name="Strong C."/>
            <person name="Delehaunty K."/>
            <person name="Fronick C."/>
            <person name="Courtney B."/>
            <person name="Rock S.M."/>
            <person name="Belter E."/>
            <person name="Du F."/>
            <person name="Kim K."/>
            <person name="Abbott R.M."/>
            <person name="Cotton M."/>
            <person name="Levy A."/>
            <person name="Marchetto P."/>
            <person name="Ochoa K."/>
            <person name="Jackson S.M."/>
            <person name="Gillam B."/>
            <person name="Chen W."/>
            <person name="Yan L."/>
            <person name="Higginbotham J."/>
            <person name="Cardenas M."/>
            <person name="Waligorski J."/>
            <person name="Applebaum E."/>
            <person name="Phelps L."/>
            <person name="Falcone J."/>
            <person name="Kanchi K."/>
            <person name="Thane T."/>
            <person name="Scimone A."/>
            <person name="Thane N."/>
            <person name="Henke J."/>
            <person name="Wang T."/>
            <person name="Ruppert J."/>
            <person name="Shah N."/>
            <person name="Rotter K."/>
            <person name="Hodges J."/>
            <person name="Ingenthron E."/>
            <person name="Cordes M."/>
            <person name="Kohlberg S."/>
            <person name="Sgro J."/>
            <person name="Delgado B."/>
            <person name="Mead K."/>
            <person name="Chinwalla A."/>
            <person name="Leonard S."/>
            <person name="Crouse K."/>
            <person name="Collura K."/>
            <person name="Kudrna D."/>
            <person name="Currie J."/>
            <person name="He R."/>
            <person name="Angelova A."/>
            <person name="Rajasekar S."/>
            <person name="Mueller T."/>
            <person name="Lomeli R."/>
            <person name="Scara G."/>
            <person name="Ko A."/>
            <person name="Delaney K."/>
            <person name="Wissotski M."/>
            <person name="Lopez G."/>
            <person name="Campos D."/>
            <person name="Braidotti M."/>
            <person name="Ashley E."/>
            <person name="Golser W."/>
            <person name="Kim H."/>
            <person name="Lee S."/>
            <person name="Lin J."/>
            <person name="Dujmic Z."/>
            <person name="Kim W."/>
            <person name="Talag J."/>
            <person name="Zuccolo A."/>
            <person name="Fan C."/>
            <person name="Sebastian A."/>
            <person name="Kramer M."/>
            <person name="Spiegel L."/>
            <person name="Nascimento L."/>
            <person name="Zutavern T."/>
            <person name="Miller B."/>
            <person name="Ambroise C."/>
            <person name="Muller S."/>
            <person name="Spooner W."/>
            <person name="Narechania A."/>
            <person name="Ren L."/>
            <person name="Wei S."/>
            <person name="Kumari S."/>
            <person name="Faga B."/>
            <person name="Levy M.J."/>
            <person name="McMahan L."/>
            <person name="Van Buren P."/>
            <person name="Vaughn M.W."/>
            <person name="Ying K."/>
            <person name="Yeh C.-T."/>
            <person name="Emrich S.J."/>
            <person name="Jia Y."/>
            <person name="Kalyanaraman A."/>
            <person name="Hsia A.-P."/>
            <person name="Barbazuk W.B."/>
            <person name="Baucom R.S."/>
            <person name="Brutnell T.P."/>
            <person name="Carpita N.C."/>
            <person name="Chaparro C."/>
            <person name="Chia J.-M."/>
            <person name="Deragon J.-M."/>
            <person name="Estill J.C."/>
            <person name="Fu Y."/>
            <person name="Jeddeloh J.A."/>
            <person name="Han Y."/>
            <person name="Lee H."/>
            <person name="Li P."/>
            <person name="Lisch D.R."/>
            <person name="Liu S."/>
            <person name="Liu Z."/>
            <person name="Nagel D.H."/>
            <person name="McCann M.C."/>
            <person name="SanMiguel P."/>
            <person name="Myers A.M."/>
            <person name="Nettleton D."/>
            <person name="Nguyen J."/>
            <person name="Penning B.W."/>
            <person name="Ponnala L."/>
            <person name="Schneider K.L."/>
            <person name="Schwartz D.C."/>
            <person name="Sharma A."/>
            <person name="Soderlund C."/>
            <person name="Springer N.M."/>
            <person name="Sun Q."/>
            <person name="Wang H."/>
            <person name="Waterman M."/>
            <person name="Westerman R."/>
            <person name="Wolfgruber T.K."/>
            <person name="Yang L."/>
            <person name="Yu Y."/>
            <person name="Zhang L."/>
            <person name="Zhou S."/>
            <person name="Zhu Q."/>
            <person name="Bennetzen J.L."/>
            <person name="Dawe R.K."/>
            <person name="Jiang J."/>
            <person name="Jiang N."/>
            <person name="Presting G.G."/>
            <person name="Wessler S.R."/>
            <person name="Aluru S."/>
            <person name="Martienssen R.A."/>
            <person name="Clifton S.W."/>
            <person name="McCombie W.R."/>
            <person name="Wing R.A."/>
            <person name="Wilson R.K."/>
        </authorList>
    </citation>
    <scope>NUCLEOTIDE SEQUENCE [LARGE SCALE GENOMIC DNA]</scope>
    <source>
        <strain evidence="3">cv. B73</strain>
    </source>
</reference>
<accession>A0A804Q070</accession>
<evidence type="ECO:0000313" key="3">
    <source>
        <dbReference type="Proteomes" id="UP000007305"/>
    </source>
</evidence>
<dbReference type="AlphaFoldDB" id="A0A804Q070"/>
<dbReference type="Proteomes" id="UP000007305">
    <property type="component" value="Chromosome 6"/>
</dbReference>
<reference evidence="2" key="2">
    <citation type="submission" date="2019-07" db="EMBL/GenBank/DDBJ databases">
        <authorList>
            <person name="Seetharam A."/>
            <person name="Woodhouse M."/>
            <person name="Cannon E."/>
        </authorList>
    </citation>
    <scope>NUCLEOTIDE SEQUENCE [LARGE SCALE GENOMIC DNA]</scope>
    <source>
        <strain evidence="2">cv. B73</strain>
    </source>
</reference>
<dbReference type="EnsemblPlants" id="Zm00001eb287810_T001">
    <property type="protein sequence ID" value="Zm00001eb287810_P001"/>
    <property type="gene ID" value="Zm00001eb287810"/>
</dbReference>
<name>A0A804Q070_MAIZE</name>
<dbReference type="Gramene" id="Zm00001eb287810_T001">
    <property type="protein sequence ID" value="Zm00001eb287810_P001"/>
    <property type="gene ID" value="Zm00001eb287810"/>
</dbReference>
<feature type="compositionally biased region" description="Basic and acidic residues" evidence="1">
    <location>
        <begin position="199"/>
        <end position="223"/>
    </location>
</feature>
<proteinExistence type="predicted"/>
<protein>
    <submittedName>
        <fullName evidence="2">Uncharacterized protein</fullName>
    </submittedName>
</protein>
<evidence type="ECO:0000313" key="2">
    <source>
        <dbReference type="EnsemblPlants" id="Zm00001eb287810_P001"/>
    </source>
</evidence>
<dbReference type="InParanoid" id="A0A804Q070"/>
<feature type="compositionally biased region" description="Basic residues" evidence="1">
    <location>
        <begin position="371"/>
        <end position="380"/>
    </location>
</feature>
<reference evidence="2" key="3">
    <citation type="submission" date="2021-05" db="UniProtKB">
        <authorList>
            <consortium name="EnsemblPlants"/>
        </authorList>
    </citation>
    <scope>IDENTIFICATION</scope>
    <source>
        <strain evidence="2">cv. B73</strain>
    </source>
</reference>
<evidence type="ECO:0000256" key="1">
    <source>
        <dbReference type="SAM" id="MobiDB-lite"/>
    </source>
</evidence>
<feature type="region of interest" description="Disordered" evidence="1">
    <location>
        <begin position="197"/>
        <end position="224"/>
    </location>
</feature>
<keyword evidence="3" id="KW-1185">Reference proteome</keyword>
<feature type="region of interest" description="Disordered" evidence="1">
    <location>
        <begin position="361"/>
        <end position="380"/>
    </location>
</feature>